<feature type="domain" description="Sialidase" evidence="1">
    <location>
        <begin position="24"/>
        <end position="201"/>
    </location>
</feature>
<dbReference type="CDD" id="cd15482">
    <property type="entry name" value="Sialidase_non-viral"/>
    <property type="match status" value="1"/>
</dbReference>
<sequence>MTRSSNGIDGQWKKHTIFKNGAIMLRKPLFVNDNKRALVGFHTVHRNGSGCFYSDDDGLSWKLSNQVQVADHEPGGLHKGYRWNHGAVEPSLVELKDGRIWMLMRTAQDHHYESFSSDHGTTWSEPKPSRFYGTITMPNIGRLMDGRLLLIWNNATPLPELPGTNGIWEDVFTNRDVLHCAISEDDGKSWIGFRELYLNPSRYDSIFATRLPEDTNDRSVHQSEFIEVDTGKVLVSLGQHHLHRRLLLFDVEWLYEKERYTDFSDDLEQWSTQKYIKGIKGHCAYNRKHGATLVPHPEKKEQQAMHLRSLSDSSLLYQNDGALWNFPAGTRGELTIKLKINQGSKGTRISLLDRWFNPIDTTSSKFAMFNFEIPVIGENTDLALWNQKDWNELKFKWSNTQETNGKCQVFLNDTLINENLPINFTSMNGISYVHLISTSQEEDPAGILIESVYAKTKR</sequence>
<dbReference type="RefSeq" id="WP_346750658.1">
    <property type="nucleotide sequence ID" value="NZ_JAUJEA010000001.1"/>
</dbReference>
<evidence type="ECO:0000313" key="3">
    <source>
        <dbReference type="Proteomes" id="UP001172082"/>
    </source>
</evidence>
<dbReference type="InterPro" id="IPR036278">
    <property type="entry name" value="Sialidase_sf"/>
</dbReference>
<dbReference type="GO" id="GO:0016798">
    <property type="term" value="F:hydrolase activity, acting on glycosyl bonds"/>
    <property type="evidence" value="ECO:0007669"/>
    <property type="project" value="UniProtKB-KW"/>
</dbReference>
<comment type="caution">
    <text evidence="2">The sequence shown here is derived from an EMBL/GenBank/DDBJ whole genome shotgun (WGS) entry which is preliminary data.</text>
</comment>
<dbReference type="InterPro" id="IPR011040">
    <property type="entry name" value="Sialidase"/>
</dbReference>
<dbReference type="PANTHER" id="PTHR43752">
    <property type="entry name" value="BNR/ASP-BOX REPEAT FAMILY PROTEIN"/>
    <property type="match status" value="1"/>
</dbReference>
<accession>A0ABT8KIT9</accession>
<proteinExistence type="predicted"/>
<dbReference type="PANTHER" id="PTHR43752:SF2">
    <property type="entry name" value="BNR_ASP-BOX REPEAT FAMILY PROTEIN"/>
    <property type="match status" value="1"/>
</dbReference>
<evidence type="ECO:0000259" key="1">
    <source>
        <dbReference type="Pfam" id="PF13088"/>
    </source>
</evidence>
<dbReference type="Proteomes" id="UP001172082">
    <property type="component" value="Unassembled WGS sequence"/>
</dbReference>
<dbReference type="Gene3D" id="2.120.10.10">
    <property type="match status" value="1"/>
</dbReference>
<keyword evidence="3" id="KW-1185">Reference proteome</keyword>
<dbReference type="EMBL" id="JAUJEA010000001">
    <property type="protein sequence ID" value="MDN5200636.1"/>
    <property type="molecule type" value="Genomic_DNA"/>
</dbReference>
<keyword evidence="2" id="KW-0326">Glycosidase</keyword>
<dbReference type="Pfam" id="PF13088">
    <property type="entry name" value="BNR_2"/>
    <property type="match status" value="1"/>
</dbReference>
<evidence type="ECO:0000313" key="2">
    <source>
        <dbReference type="EMBL" id="MDN5200636.1"/>
    </source>
</evidence>
<keyword evidence="2" id="KW-0378">Hydrolase</keyword>
<name>A0ABT8KIT9_9BACT</name>
<reference evidence="2" key="1">
    <citation type="submission" date="2023-06" db="EMBL/GenBank/DDBJ databases">
        <title>Genomic of Parafulvivirga corallium.</title>
        <authorList>
            <person name="Wang G."/>
        </authorList>
    </citation>
    <scope>NUCLEOTIDE SEQUENCE</scope>
    <source>
        <strain evidence="2">BMA10</strain>
    </source>
</reference>
<organism evidence="2 3">
    <name type="scientific">Splendidivirga corallicola</name>
    <dbReference type="NCBI Taxonomy" id="3051826"/>
    <lineage>
        <taxon>Bacteria</taxon>
        <taxon>Pseudomonadati</taxon>
        <taxon>Bacteroidota</taxon>
        <taxon>Cytophagia</taxon>
        <taxon>Cytophagales</taxon>
        <taxon>Splendidivirgaceae</taxon>
        <taxon>Splendidivirga</taxon>
    </lineage>
</organism>
<dbReference type="EC" id="3.2.1.-" evidence="2"/>
<protein>
    <submittedName>
        <fullName evidence="2">Sialidase family protein</fullName>
        <ecNumber evidence="2">3.2.1.-</ecNumber>
    </submittedName>
</protein>
<gene>
    <name evidence="2" type="ORF">QQ008_04665</name>
</gene>
<dbReference type="SUPFAM" id="SSF50939">
    <property type="entry name" value="Sialidases"/>
    <property type="match status" value="1"/>
</dbReference>